<feature type="compositionally biased region" description="Polar residues" evidence="5">
    <location>
        <begin position="8"/>
        <end position="17"/>
    </location>
</feature>
<comment type="caution">
    <text evidence="7">The sequence shown here is derived from an EMBL/GenBank/DDBJ whole genome shotgun (WGS) entry which is preliminary data.</text>
</comment>
<evidence type="ECO:0000256" key="3">
    <source>
        <dbReference type="ARBA" id="ARBA00022833"/>
    </source>
</evidence>
<gene>
    <name evidence="7" type="ORF">QBC47DRAFT_437345</name>
</gene>
<keyword evidence="2 4" id="KW-0863">Zinc-finger</keyword>
<organism evidence="7 8">
    <name type="scientific">Echria macrotheca</name>
    <dbReference type="NCBI Taxonomy" id="438768"/>
    <lineage>
        <taxon>Eukaryota</taxon>
        <taxon>Fungi</taxon>
        <taxon>Dikarya</taxon>
        <taxon>Ascomycota</taxon>
        <taxon>Pezizomycotina</taxon>
        <taxon>Sordariomycetes</taxon>
        <taxon>Sordariomycetidae</taxon>
        <taxon>Sordariales</taxon>
        <taxon>Schizotheciaceae</taxon>
        <taxon>Echria</taxon>
    </lineage>
</organism>
<name>A0AAJ0FDN2_9PEZI</name>
<evidence type="ECO:0000313" key="7">
    <source>
        <dbReference type="EMBL" id="KAK1759508.1"/>
    </source>
</evidence>
<sequence>MIPIRSQGAASPRSSKQAVKEAPASRVVPKPVPQREVQDARGYQIEQLRRRYSPKESTLDNGDLCLLFDLKPSDPDFPFDLDHLEIDLRVPPSYPTEAPELFVKNADIPRGFAINIEKGWDKLAREKRGTTLLALTNALDKQLESLLSEQKAETIKLMTFKETKPEPTPKQPTPEEPPVKHQPYVPTESFTRDQIAEAKARRAQEVKQLEARMGRLPLYERSSDGVIYTLPLEPKRRAQLPIGLQQVQSVQLVIPLLYPLQPLRILLNGVESKDAELVEELFSRKATEQKQMTLMSHINFLAQNLHLLAKQAQAEVQSSLATEDKAPVDVEAAEAEHSSTLETKSHIHVIPRPPEWTQDYDSHGSEDTESDYSDDDGGVNITEDAPAQPMPTQTAERGTAISFPSIELHGIELLQVSILGLSVKCDRCKTLNEITGLKGGVEKTSSCRKCATPLAVTFRPELVHMNSVRAGFIDVSACTVADMLASTFIPTCSVCSTPATQGFVCVRGDATTNVCRECHGRFTFRIPEVRFLAYSPGGTSRLPPTSGPRRRTEKLGLHAGEPLPDRGACGHYRKSHRWFRFSCCGRVYPCDRCHDAEEDHVNEWANRMICGWCSREQNFRVESCAFCGRGVVGRRGKGFWEGGRGTRDRVLMRRGDKRKYRRVGTVSKEE</sequence>
<keyword evidence="8" id="KW-1185">Reference proteome</keyword>
<feature type="domain" description="CHY-type" evidence="6">
    <location>
        <begin position="562"/>
        <end position="629"/>
    </location>
</feature>
<reference evidence="7" key="1">
    <citation type="submission" date="2023-06" db="EMBL/GenBank/DDBJ databases">
        <title>Genome-scale phylogeny and comparative genomics of the fungal order Sordariales.</title>
        <authorList>
            <consortium name="Lawrence Berkeley National Laboratory"/>
            <person name="Hensen N."/>
            <person name="Bonometti L."/>
            <person name="Westerberg I."/>
            <person name="Brannstrom I.O."/>
            <person name="Guillou S."/>
            <person name="Cros-Aarteil S."/>
            <person name="Calhoun S."/>
            <person name="Haridas S."/>
            <person name="Kuo A."/>
            <person name="Mondo S."/>
            <person name="Pangilinan J."/>
            <person name="Riley R."/>
            <person name="Labutti K."/>
            <person name="Andreopoulos B."/>
            <person name="Lipzen A."/>
            <person name="Chen C."/>
            <person name="Yanf M."/>
            <person name="Daum C."/>
            <person name="Ng V."/>
            <person name="Clum A."/>
            <person name="Steindorff A."/>
            <person name="Ohm R."/>
            <person name="Martin F."/>
            <person name="Silar P."/>
            <person name="Natvig D."/>
            <person name="Lalanne C."/>
            <person name="Gautier V."/>
            <person name="Ament-Velasquez S.L."/>
            <person name="Kruys A."/>
            <person name="Hutchinson M.I."/>
            <person name="Powell A.J."/>
            <person name="Barry K."/>
            <person name="Miller A.N."/>
            <person name="Grigoriev I.V."/>
            <person name="Debuchy R."/>
            <person name="Gladieux P."/>
            <person name="Thoren M.H."/>
            <person name="Johannesson H."/>
        </authorList>
    </citation>
    <scope>NUCLEOTIDE SEQUENCE</scope>
    <source>
        <strain evidence="7">PSN4</strain>
    </source>
</reference>
<feature type="compositionally biased region" description="Basic and acidic residues" evidence="5">
    <location>
        <begin position="334"/>
        <end position="345"/>
    </location>
</feature>
<protein>
    <recommendedName>
        <fullName evidence="6">CHY-type domain-containing protein</fullName>
    </recommendedName>
</protein>
<dbReference type="InterPro" id="IPR037274">
    <property type="entry name" value="Znf_CHY_sf"/>
</dbReference>
<feature type="region of interest" description="Disordered" evidence="5">
    <location>
        <begin position="1"/>
        <end position="41"/>
    </location>
</feature>
<dbReference type="GO" id="GO:0008270">
    <property type="term" value="F:zinc ion binding"/>
    <property type="evidence" value="ECO:0007669"/>
    <property type="project" value="UniProtKB-KW"/>
</dbReference>
<feature type="compositionally biased region" description="Acidic residues" evidence="5">
    <location>
        <begin position="367"/>
        <end position="377"/>
    </location>
</feature>
<accession>A0AAJ0FDN2</accession>
<dbReference type="SUPFAM" id="SSF161219">
    <property type="entry name" value="CHY zinc finger-like"/>
    <property type="match status" value="1"/>
</dbReference>
<dbReference type="PROSITE" id="PS51266">
    <property type="entry name" value="ZF_CHY"/>
    <property type="match status" value="1"/>
</dbReference>
<feature type="region of interest" description="Disordered" evidence="5">
    <location>
        <begin position="161"/>
        <end position="185"/>
    </location>
</feature>
<dbReference type="InterPro" id="IPR008913">
    <property type="entry name" value="Znf_CHY"/>
</dbReference>
<evidence type="ECO:0000256" key="4">
    <source>
        <dbReference type="PROSITE-ProRule" id="PRU00601"/>
    </source>
</evidence>
<evidence type="ECO:0000256" key="2">
    <source>
        <dbReference type="ARBA" id="ARBA00022771"/>
    </source>
</evidence>
<dbReference type="Proteomes" id="UP001239445">
    <property type="component" value="Unassembled WGS sequence"/>
</dbReference>
<evidence type="ECO:0000256" key="5">
    <source>
        <dbReference type="SAM" id="MobiDB-lite"/>
    </source>
</evidence>
<evidence type="ECO:0000256" key="1">
    <source>
        <dbReference type="ARBA" id="ARBA00022723"/>
    </source>
</evidence>
<dbReference type="Pfam" id="PF05495">
    <property type="entry name" value="zf-CHY"/>
    <property type="match status" value="1"/>
</dbReference>
<proteinExistence type="predicted"/>
<dbReference type="EMBL" id="MU839828">
    <property type="protein sequence ID" value="KAK1759508.1"/>
    <property type="molecule type" value="Genomic_DNA"/>
</dbReference>
<dbReference type="AlphaFoldDB" id="A0AAJ0FDN2"/>
<keyword evidence="1" id="KW-0479">Metal-binding</keyword>
<evidence type="ECO:0000313" key="8">
    <source>
        <dbReference type="Proteomes" id="UP001239445"/>
    </source>
</evidence>
<keyword evidence="3" id="KW-0862">Zinc</keyword>
<feature type="region of interest" description="Disordered" evidence="5">
    <location>
        <begin position="334"/>
        <end position="379"/>
    </location>
</feature>
<evidence type="ECO:0000259" key="6">
    <source>
        <dbReference type="PROSITE" id="PS51266"/>
    </source>
</evidence>